<evidence type="ECO:0000256" key="1">
    <source>
        <dbReference type="SAM" id="MobiDB-lite"/>
    </source>
</evidence>
<dbReference type="AlphaFoldDB" id="A0A0D2G275"/>
<reference evidence="2 3" key="1">
    <citation type="submission" date="2015-01" db="EMBL/GenBank/DDBJ databases">
        <title>The Genome Sequence of Rhinocladiella mackenzie CBS 650.93.</title>
        <authorList>
            <consortium name="The Broad Institute Genomics Platform"/>
            <person name="Cuomo C."/>
            <person name="de Hoog S."/>
            <person name="Gorbushina A."/>
            <person name="Stielow B."/>
            <person name="Teixiera M."/>
            <person name="Abouelleil A."/>
            <person name="Chapman S.B."/>
            <person name="Priest M."/>
            <person name="Young S.K."/>
            <person name="Wortman J."/>
            <person name="Nusbaum C."/>
            <person name="Birren B."/>
        </authorList>
    </citation>
    <scope>NUCLEOTIDE SEQUENCE [LARGE SCALE GENOMIC DNA]</scope>
    <source>
        <strain evidence="2 3">CBS 650.93</strain>
    </source>
</reference>
<gene>
    <name evidence="2" type="ORF">Z518_03263</name>
</gene>
<dbReference type="GeneID" id="25291334"/>
<evidence type="ECO:0000313" key="2">
    <source>
        <dbReference type="EMBL" id="KIX08607.1"/>
    </source>
</evidence>
<organism evidence="2 3">
    <name type="scientific">Rhinocladiella mackenziei CBS 650.93</name>
    <dbReference type="NCBI Taxonomy" id="1442369"/>
    <lineage>
        <taxon>Eukaryota</taxon>
        <taxon>Fungi</taxon>
        <taxon>Dikarya</taxon>
        <taxon>Ascomycota</taxon>
        <taxon>Pezizomycotina</taxon>
        <taxon>Eurotiomycetes</taxon>
        <taxon>Chaetothyriomycetidae</taxon>
        <taxon>Chaetothyriales</taxon>
        <taxon>Herpotrichiellaceae</taxon>
        <taxon>Rhinocladiella</taxon>
    </lineage>
</organism>
<proteinExistence type="predicted"/>
<accession>A0A0D2G275</accession>
<evidence type="ECO:0000313" key="3">
    <source>
        <dbReference type="Proteomes" id="UP000053617"/>
    </source>
</evidence>
<dbReference type="Proteomes" id="UP000053617">
    <property type="component" value="Unassembled WGS sequence"/>
</dbReference>
<dbReference type="VEuPathDB" id="FungiDB:Z518_03263"/>
<keyword evidence="3" id="KW-1185">Reference proteome</keyword>
<name>A0A0D2G275_9EURO</name>
<sequence>MALFDMQTGGRYNPFVAQRQSKSANISLRGLTTRLFKKYRIKVLRLAPGRQTDDEFTKEICCGTRRSGRFQVHLSKDPPRQLVTAPDPKSPTPSDSGDNVYLDDFVN</sequence>
<protein>
    <submittedName>
        <fullName evidence="2">Uncharacterized protein</fullName>
    </submittedName>
</protein>
<dbReference type="RefSeq" id="XP_013275743.1">
    <property type="nucleotide sequence ID" value="XM_013420289.1"/>
</dbReference>
<dbReference type="HOGENOM" id="CLU_2211409_0_0_1"/>
<dbReference type="EMBL" id="KN847476">
    <property type="protein sequence ID" value="KIX08607.1"/>
    <property type="molecule type" value="Genomic_DNA"/>
</dbReference>
<feature type="region of interest" description="Disordered" evidence="1">
    <location>
        <begin position="70"/>
        <end position="107"/>
    </location>
</feature>